<feature type="transmembrane region" description="Helical" evidence="2">
    <location>
        <begin position="1424"/>
        <end position="1442"/>
    </location>
</feature>
<feature type="transmembrane region" description="Helical" evidence="2">
    <location>
        <begin position="1448"/>
        <end position="1474"/>
    </location>
</feature>
<feature type="transmembrane region" description="Helical" evidence="2">
    <location>
        <begin position="731"/>
        <end position="750"/>
    </location>
</feature>
<accession>A0A5B9MB07</accession>
<feature type="transmembrane region" description="Helical" evidence="2">
    <location>
        <begin position="1043"/>
        <end position="1064"/>
    </location>
</feature>
<evidence type="ECO:0000256" key="2">
    <source>
        <dbReference type="SAM" id="Phobius"/>
    </source>
</evidence>
<feature type="transmembrane region" description="Helical" evidence="2">
    <location>
        <begin position="513"/>
        <end position="531"/>
    </location>
</feature>
<feature type="transmembrane region" description="Helical" evidence="2">
    <location>
        <begin position="1364"/>
        <end position="1385"/>
    </location>
</feature>
<feature type="transmembrane region" description="Helical" evidence="2">
    <location>
        <begin position="1703"/>
        <end position="1722"/>
    </location>
</feature>
<feature type="transmembrane region" description="Helical" evidence="2">
    <location>
        <begin position="304"/>
        <end position="321"/>
    </location>
</feature>
<sequence>MSVFLALTIVWIIVTLVGHLSWLALAALFRAIFGTDGPPDVVDRNDDARAAERVISRMAEQRLISPAEARRLVSKIEELDEVAWRVPATQAAAGAERASSSVSDQERHEHRTDRHPAPAAALNSAQDQVSDAAPEDLQHSGATERQQTLDEFLAPRPTVVAVTAGTSPSGMADQPAATGQVNTARVVASPRASLGQSLAEFLAAHNIRWGELIAGLLIVVCSIGLVMSLWTTITQMHRVIPSLIFLTGNTAIFGAGLYTLFRWRLQDTSRATLVIATLLVPLGILTGLSTGGIDNTSVLLNDPITIVSILGAGAIYITLIWQSSRALVGSSTALPMTIGVAGPAAVLPLVPAAVRTWEVSAGFIVYAGSLAVAAAVTMLIPRNPVEGSRKTLKGNASWRRALVIGVSAFSLAVLTGYVAFMLRAFDTGWLRIAVATLTGVVLLAAAAGSLADDRRRPKLALAGTVMASLGLLAGVSLLIPMMTSAGWIWTWALTFSVAAGLAALVLRDHRWTVLSTVPVSIAFLLASPSWASDLAWNQLPVWKRLIGGEPMLASLGIGLVLMGIAWVMRSADQRTAMRYTSGTWLAYATINAGILTVAPVSWMGAIPGGVLPVLLGSAVVAIIFSAGRMPEGTNADLVAGVGSAVSFAFWLSILKPLVIGQPFPGWLPAMWTLLATAGTGIAAAEFVLRRKATAKAFRMIASGFLLGAAATSIVLVIDATGVAAIDRSNTQKSIAVLFVSVLAWLWIGLSDRNPRHLMFARVFLVMTAVMVGHCYFHDSLMTVTAWRSGEALWAWSALGWSVVAAIACRDAGLGWIRKRSNAGPVPSLVDRLNWYDPGKESWDVLSAGLLIQTSTILPGLASAVGFGSLVVGFGSEPSANLYNLLSLPIAVLAAGGLVLQWRNHGEEAFFGQRWILPCLHLASVFVWVGWQAGIRMLVDPAEQLVLATSLAAAGCFAIDLIRRESKSVERVFSWGGSNGAGVLTATGLALIGISSVALLHSGWVPMVQQRLRPELFTTVSVAIWWSAGASMSAWLGHRYRSTVLAVVSAVLVPAVVILLMPLWLPTQWWVWIQSAAIASGVYAVTLRFVPVRRHQKSDHPILPSAIDVSLVGCLGVAVMTCLGLVAGIVLDEPSWMQLHHPAGLTLSTMAAILILFWHRLAGVGLRSGPAVSWPITLSLTSGHIALLLSQFVASSLSPQQWLPLVWTVVAAVSVVESCRVALEPTQAVRFCRWHAGTVIVAASLWCFLDGSGNSDYTIGLVASIVGGILVTTRAVLASWENHRGLPVTRRSTVITRALGWYAVAIGLVFVFQLVEANSRSEFLLWTMLMTWVGSWAIVWRMACPDKAVEASIGQRFRGMLGDSELSVLVLAALSLESFGVMSSPVDFAPLAVVDDPLLWLRLGIALAVALSVCFRYGRRSVCETAVATVLVSATLLGIRIAIGQSAQPQTLVTVICLVAPMSLAAIVFAAAGICRVMNLAAASWNGLVPADQTAVVLSVRRFADVLTRVTAAAVVLVIGLATWLLVDSNSDSIVPVAICGVALLSAALAELAERTGRGVIRHMAVWVGLGSVALFASVNVEQASYPMVSLSTRWFVGWVFIAAGLSFVVPKLLGATILERWRDAIRSGFVLAISLAIGSLIATLVQEGFVRVAGQTDLLVKPLYLGMAATLAMLSVMSTLAGIVSGPGYSYRDAWKLSDRHRAALVVAAQVFGGLTWFHLFLCKSPLANLGLRAYWPYVVMTLSFASVGVTEWARRRGDEVLEKTLKQTALFLPLVPVIGFWLSGAWMTSLFGESDASRWTYIQGRVSYQALLVAAALYYGVVSFLWKSGRARLVSIIIGNAALWVVLVQTPNWDFLSHPQAWLIPPAVCVLVATHFQRESLGAKTATAIRYAATLTIYVTSTADMLIQGVGSTIWGPIVLVTLAMIGAGAGVAFRVKPFLYLGTTFVLIGVTSMVWHAQQQIDAVWPWWVFGISTGVLLMIGLMAIEKNKPKLHRIATAMQQWDT</sequence>
<dbReference type="EMBL" id="CP036264">
    <property type="protein sequence ID" value="QEF97270.1"/>
    <property type="molecule type" value="Genomic_DNA"/>
</dbReference>
<feature type="transmembrane region" description="Helical" evidence="2">
    <location>
        <begin position="1665"/>
        <end position="1691"/>
    </location>
</feature>
<proteinExistence type="predicted"/>
<evidence type="ECO:0000256" key="1">
    <source>
        <dbReference type="SAM" id="MobiDB-lite"/>
    </source>
</evidence>
<feature type="compositionally biased region" description="Basic and acidic residues" evidence="1">
    <location>
        <begin position="104"/>
        <end position="116"/>
    </location>
</feature>
<feature type="transmembrane region" description="Helical" evidence="2">
    <location>
        <begin position="212"/>
        <end position="233"/>
    </location>
</feature>
<feature type="transmembrane region" description="Helical" evidence="2">
    <location>
        <begin position="700"/>
        <end position="725"/>
    </location>
</feature>
<feature type="transmembrane region" description="Helical" evidence="2">
    <location>
        <begin position="762"/>
        <end position="786"/>
    </location>
</feature>
<feature type="transmembrane region" description="Helical" evidence="2">
    <location>
        <begin position="459"/>
        <end position="482"/>
    </location>
</feature>
<feature type="transmembrane region" description="Helical" evidence="2">
    <location>
        <begin position="583"/>
        <end position="603"/>
    </location>
</feature>
<feature type="region of interest" description="Disordered" evidence="1">
    <location>
        <begin position="90"/>
        <end position="145"/>
    </location>
</feature>
<feature type="transmembrane region" description="Helical" evidence="2">
    <location>
        <begin position="1322"/>
        <end position="1343"/>
    </location>
</feature>
<feature type="transmembrane region" description="Helical" evidence="2">
    <location>
        <begin position="488"/>
        <end position="506"/>
    </location>
</feature>
<keyword evidence="2" id="KW-1133">Transmembrane helix</keyword>
<dbReference type="Proteomes" id="UP000321353">
    <property type="component" value="Chromosome"/>
</dbReference>
<feature type="transmembrane region" description="Helical" evidence="2">
    <location>
        <begin position="1201"/>
        <end position="1221"/>
    </location>
</feature>
<feature type="transmembrane region" description="Helical" evidence="2">
    <location>
        <begin position="665"/>
        <end position="688"/>
    </location>
</feature>
<feature type="transmembrane region" description="Helical" evidence="2">
    <location>
        <begin position="273"/>
        <end position="292"/>
    </location>
</feature>
<feature type="transmembrane region" description="Helical" evidence="2">
    <location>
        <begin position="1297"/>
        <end position="1316"/>
    </location>
</feature>
<organism evidence="3 4">
    <name type="scientific">Stieleria maiorica</name>
    <dbReference type="NCBI Taxonomy" id="2795974"/>
    <lineage>
        <taxon>Bacteria</taxon>
        <taxon>Pseudomonadati</taxon>
        <taxon>Planctomycetota</taxon>
        <taxon>Planctomycetia</taxon>
        <taxon>Pirellulales</taxon>
        <taxon>Pirellulaceae</taxon>
        <taxon>Stieleria</taxon>
    </lineage>
</organism>
<reference evidence="3 4" key="1">
    <citation type="submission" date="2019-02" db="EMBL/GenBank/DDBJ databases">
        <title>Planctomycetal bacteria perform biofilm scaping via a novel small molecule.</title>
        <authorList>
            <person name="Jeske O."/>
            <person name="Boedeker C."/>
            <person name="Wiegand S."/>
            <person name="Breitling P."/>
            <person name="Kallscheuer N."/>
            <person name="Jogler M."/>
            <person name="Rohde M."/>
            <person name="Petersen J."/>
            <person name="Medema M.H."/>
            <person name="Surup F."/>
            <person name="Jogler C."/>
        </authorList>
    </citation>
    <scope>NUCLEOTIDE SEQUENCE [LARGE SCALE GENOMIC DNA]</scope>
    <source>
        <strain evidence="3 4">Mal15</strain>
    </source>
</reference>
<feature type="transmembrane region" description="Helical" evidence="2">
    <location>
        <begin position="982"/>
        <end position="1003"/>
    </location>
</feature>
<dbReference type="KEGG" id="smam:Mal15_13090"/>
<feature type="transmembrane region" description="Helical" evidence="2">
    <location>
        <begin position="944"/>
        <end position="961"/>
    </location>
</feature>
<feature type="transmembrane region" description="Helical" evidence="2">
    <location>
        <begin position="1505"/>
        <end position="1526"/>
    </location>
</feature>
<feature type="transmembrane region" description="Helical" evidence="2">
    <location>
        <begin position="1940"/>
        <end position="1960"/>
    </location>
</feature>
<feature type="transmembrane region" description="Helical" evidence="2">
    <location>
        <begin position="551"/>
        <end position="571"/>
    </location>
</feature>
<feature type="transmembrane region" description="Helical" evidence="2">
    <location>
        <begin position="1966"/>
        <end position="1987"/>
    </location>
</feature>
<feature type="transmembrane region" description="Helical" evidence="2">
    <location>
        <begin position="634"/>
        <end position="653"/>
    </location>
</feature>
<feature type="transmembrane region" description="Helical" evidence="2">
    <location>
        <begin position="1397"/>
        <end position="1417"/>
    </location>
</feature>
<feature type="transmembrane region" description="Helical" evidence="2">
    <location>
        <begin position="239"/>
        <end position="261"/>
    </location>
</feature>
<feature type="transmembrane region" description="Helical" evidence="2">
    <location>
        <begin position="914"/>
        <end position="932"/>
    </location>
</feature>
<feature type="transmembrane region" description="Helical" evidence="2">
    <location>
        <begin position="1734"/>
        <end position="1754"/>
    </location>
</feature>
<feature type="transmembrane region" description="Helical" evidence="2">
    <location>
        <begin position="1625"/>
        <end position="1645"/>
    </location>
</feature>
<feature type="transmembrane region" description="Helical" evidence="2">
    <location>
        <begin position="1563"/>
        <end position="1580"/>
    </location>
</feature>
<dbReference type="RefSeq" id="WP_147866978.1">
    <property type="nucleotide sequence ID" value="NZ_CP036264.1"/>
</dbReference>
<feature type="transmembrane region" description="Helical" evidence="2">
    <location>
        <begin position="1256"/>
        <end position="1276"/>
    </location>
</feature>
<feature type="transmembrane region" description="Helical" evidence="2">
    <location>
        <begin position="881"/>
        <end position="902"/>
    </location>
</feature>
<feature type="transmembrane region" description="Helical" evidence="2">
    <location>
        <begin position="1834"/>
        <end position="1854"/>
    </location>
</feature>
<feature type="transmembrane region" description="Helical" evidence="2">
    <location>
        <begin position="1915"/>
        <end position="1935"/>
    </location>
</feature>
<feature type="transmembrane region" description="Helical" evidence="2">
    <location>
        <begin position="1015"/>
        <end position="1036"/>
    </location>
</feature>
<feature type="transmembrane region" description="Helical" evidence="2">
    <location>
        <begin position="1233"/>
        <end position="1250"/>
    </location>
</feature>
<keyword evidence="2" id="KW-0812">Transmembrane</keyword>
<feature type="transmembrane region" description="Helical" evidence="2">
    <location>
        <begin position="1532"/>
        <end position="1551"/>
    </location>
</feature>
<keyword evidence="4" id="KW-1185">Reference proteome</keyword>
<keyword evidence="2" id="KW-0472">Membrane</keyword>
<gene>
    <name evidence="3" type="ORF">Mal15_13090</name>
</gene>
<feature type="transmembrane region" description="Helical" evidence="2">
    <location>
        <begin position="1592"/>
        <end position="1613"/>
    </location>
</feature>
<feature type="transmembrane region" description="Helical" evidence="2">
    <location>
        <begin position="1807"/>
        <end position="1827"/>
    </location>
</feature>
<feature type="transmembrane region" description="Helical" evidence="2">
    <location>
        <begin position="401"/>
        <end position="422"/>
    </location>
</feature>
<feature type="transmembrane region" description="Helical" evidence="2">
    <location>
        <begin position="428"/>
        <end position="447"/>
    </location>
</feature>
<protein>
    <submittedName>
        <fullName evidence="3">Uncharacterized protein</fullName>
    </submittedName>
</protein>
<feature type="transmembrane region" description="Helical" evidence="2">
    <location>
        <begin position="1142"/>
        <end position="1158"/>
    </location>
</feature>
<name>A0A5B9MB07_9BACT</name>
<feature type="transmembrane region" description="Helical" evidence="2">
    <location>
        <begin position="1766"/>
        <end position="1787"/>
    </location>
</feature>
<feature type="transmembrane region" description="Helical" evidence="2">
    <location>
        <begin position="609"/>
        <end position="627"/>
    </location>
</feature>
<feature type="transmembrane region" description="Helical" evidence="2">
    <location>
        <begin position="1070"/>
        <end position="1089"/>
    </location>
</feature>
<feature type="transmembrane region" description="Helical" evidence="2">
    <location>
        <begin position="792"/>
        <end position="812"/>
    </location>
</feature>
<evidence type="ECO:0000313" key="3">
    <source>
        <dbReference type="EMBL" id="QEF97270.1"/>
    </source>
</evidence>
<feature type="transmembrane region" description="Helical" evidence="2">
    <location>
        <begin position="6"/>
        <end position="29"/>
    </location>
</feature>
<evidence type="ECO:0000313" key="4">
    <source>
        <dbReference type="Proteomes" id="UP000321353"/>
    </source>
</evidence>
<feature type="transmembrane region" description="Helical" evidence="2">
    <location>
        <begin position="360"/>
        <end position="380"/>
    </location>
</feature>
<feature type="transmembrane region" description="Helical" evidence="2">
    <location>
        <begin position="1170"/>
        <end position="1189"/>
    </location>
</feature>
<feature type="transmembrane region" description="Helical" evidence="2">
    <location>
        <begin position="1110"/>
        <end position="1130"/>
    </location>
</feature>
<feature type="transmembrane region" description="Helical" evidence="2">
    <location>
        <begin position="333"/>
        <end position="354"/>
    </location>
</feature>